<evidence type="ECO:0000313" key="3">
    <source>
        <dbReference type="Proteomes" id="UP000287330"/>
    </source>
</evidence>
<dbReference type="Proteomes" id="UP000287330">
    <property type="component" value="Unassembled WGS sequence"/>
</dbReference>
<dbReference type="InterPro" id="IPR021344">
    <property type="entry name" value="DUF2970"/>
</dbReference>
<sequence>MSQSSILQTLLSVVAAFFGVQTDKNRQRDFNKRSPVPFIVVGIVLAALLVIGVMLIVKWVLATHA</sequence>
<keyword evidence="1" id="KW-1133">Transmembrane helix</keyword>
<dbReference type="EMBL" id="PIPV01000003">
    <property type="protein sequence ID" value="RUO57068.1"/>
    <property type="molecule type" value="Genomic_DNA"/>
</dbReference>
<dbReference type="Pfam" id="PF11174">
    <property type="entry name" value="DUF2970"/>
    <property type="match status" value="1"/>
</dbReference>
<reference evidence="3" key="1">
    <citation type="journal article" date="2018" name="Front. Microbiol.">
        <title>Genome-Based Analysis Reveals the Taxonomy and Diversity of the Family Idiomarinaceae.</title>
        <authorList>
            <person name="Liu Y."/>
            <person name="Lai Q."/>
            <person name="Shao Z."/>
        </authorList>
    </citation>
    <scope>NUCLEOTIDE SEQUENCE [LARGE SCALE GENOMIC DNA]</scope>
    <source>
        <strain evidence="3">F23</strain>
    </source>
</reference>
<comment type="caution">
    <text evidence="2">The sequence shown here is derived from an EMBL/GenBank/DDBJ whole genome shotgun (WGS) entry which is preliminary data.</text>
</comment>
<keyword evidence="1" id="KW-0812">Transmembrane</keyword>
<dbReference type="RefSeq" id="WP_110574592.1">
    <property type="nucleotide sequence ID" value="NZ_PIPV01000003.1"/>
</dbReference>
<keyword evidence="1" id="KW-0472">Membrane</keyword>
<organism evidence="2 3">
    <name type="scientific">Idiomarina fontislapidosi</name>
    <dbReference type="NCBI Taxonomy" id="263723"/>
    <lineage>
        <taxon>Bacteria</taxon>
        <taxon>Pseudomonadati</taxon>
        <taxon>Pseudomonadota</taxon>
        <taxon>Gammaproteobacteria</taxon>
        <taxon>Alteromonadales</taxon>
        <taxon>Idiomarinaceae</taxon>
        <taxon>Idiomarina</taxon>
    </lineage>
</organism>
<name>A0A432Y7V0_9GAMM</name>
<evidence type="ECO:0000256" key="1">
    <source>
        <dbReference type="SAM" id="Phobius"/>
    </source>
</evidence>
<evidence type="ECO:0000313" key="2">
    <source>
        <dbReference type="EMBL" id="RUO57068.1"/>
    </source>
</evidence>
<dbReference type="AlphaFoldDB" id="A0A432Y7V0"/>
<dbReference type="OrthoDB" id="5625885at2"/>
<feature type="transmembrane region" description="Helical" evidence="1">
    <location>
        <begin position="38"/>
        <end position="61"/>
    </location>
</feature>
<gene>
    <name evidence="2" type="ORF">CWE25_05165</name>
</gene>
<keyword evidence="3" id="KW-1185">Reference proteome</keyword>
<accession>A0A432Y7V0</accession>
<protein>
    <submittedName>
        <fullName evidence="2">DUF2970 domain-containing protein</fullName>
    </submittedName>
</protein>
<proteinExistence type="predicted"/>